<keyword evidence="6" id="KW-1185">Reference proteome</keyword>
<dbReference type="GO" id="GO:0016787">
    <property type="term" value="F:hydrolase activity"/>
    <property type="evidence" value="ECO:0007669"/>
    <property type="project" value="UniProtKB-KW"/>
</dbReference>
<dbReference type="Gene3D" id="3.40.50.200">
    <property type="entry name" value="Peptidase S8/S53 domain"/>
    <property type="match status" value="1"/>
</dbReference>
<dbReference type="PANTHER" id="PTHR43399:SF4">
    <property type="entry name" value="CELL WALL-ASSOCIATED PROTEASE"/>
    <property type="match status" value="1"/>
</dbReference>
<dbReference type="Pfam" id="PF00082">
    <property type="entry name" value="Peptidase_S8"/>
    <property type="match status" value="1"/>
</dbReference>
<evidence type="ECO:0000256" key="2">
    <source>
        <dbReference type="PROSITE-ProRule" id="PRU01240"/>
    </source>
</evidence>
<evidence type="ECO:0000256" key="3">
    <source>
        <dbReference type="SAM" id="SignalP"/>
    </source>
</evidence>
<dbReference type="EMBL" id="JBHUOZ010000001">
    <property type="protein sequence ID" value="MFD2918364.1"/>
    <property type="molecule type" value="Genomic_DNA"/>
</dbReference>
<proteinExistence type="inferred from homology"/>
<comment type="caution">
    <text evidence="2">Lacks conserved residue(s) required for the propagation of feature annotation.</text>
</comment>
<evidence type="ECO:0000256" key="1">
    <source>
        <dbReference type="ARBA" id="ARBA00011073"/>
    </source>
</evidence>
<feature type="chain" id="PRO_5046362415" evidence="3">
    <location>
        <begin position="29"/>
        <end position="953"/>
    </location>
</feature>
<protein>
    <submittedName>
        <fullName evidence="5">S8 family peptidase</fullName>
        <ecNumber evidence="5">3.4.-.-</ecNumber>
    </submittedName>
</protein>
<dbReference type="PANTHER" id="PTHR43399">
    <property type="entry name" value="SUBTILISIN-RELATED"/>
    <property type="match status" value="1"/>
</dbReference>
<dbReference type="InterPro" id="IPR000209">
    <property type="entry name" value="Peptidase_S8/S53_dom"/>
</dbReference>
<dbReference type="SUPFAM" id="SSF52743">
    <property type="entry name" value="Subtilisin-like"/>
    <property type="match status" value="1"/>
</dbReference>
<sequence>MVRINTILKFCSIIPAVFVSFCAFGQHAGKPDLFENYANKKLTGYNPSNPYYIISTKEKKLEPAHIVRWLDEQTAIVKIDQADEYHRLEKNGQIKTANNDWKLSPGLTIPDNNVQLVYNIGTYNMPELLSALEAYKPRLKIMSMDKASASVRITHVTGAVLKEVLALPEVVFVDRQEKPATEIAIIGYNRGVNVLSTLDYDIPCANGRGITVGVKEQAMEEADLDLYKRVLPSPIAASTKTNHATVIASIIGGAGNSFYDGRGIAHACTFFPSSFDALFPDDPAILQSQKVNIQNHSYGTIIQPFYGAEALSYDAQTWDNKNMLHVFSSGNKGRESAANGPYAGITGFGNLTGNFKMAKNIITVGAIDNMGNIIAESSAGPAYDGRLLPQLVALGPNGTSDAAAMVSGTAAVMQQVYADSNDNAIAPAALIKAILYNTATDLHHTGIDFKTGYGSLNAYKAVRAMQQKKYDGGVISQGQVWTRPITIPAATAQAKITLAWTDTATMLNNNGKALMNDLDLELVEVTSGTVYKPWVLNVAAHADSLNKPAARKRDSLNTAEQISIALPSAGNYLLKVYGTTVVNGNIAFSLAINTDTLNSFAFTSPQHSSEVNRYETPDIFIRWKTFVADANEKGNLYISYNNGMAWQLIGADLSLDSYQYQWTIKDTNSRAVLKMETAFGHFLSKEFVVTKTLQPFPDFICEDSLRLSWNKHIYAEAYKIFALTDGPYLQHLFTTSDSFIVINRLQYPFKVFAVEPVLSNGIPASRSIAFDIDFQGVKCFYQNLYHELQDENIVKLHLNISSPAYTDSVFFEQVDKQGALVKTLPGQKATAGFSYHQVVEKPGGGESYWRAKLKMKAGGYVYTEVITISTSGTQHILFYPNPVNRSGTLKYLLKQGAPFDSYLYLYDITGRLVKQYRPIPSSINPADLASGLLMYKLFNRSGQLLDSGKLLVQ</sequence>
<name>A0ABW5ZZB1_9BACT</name>
<reference evidence="6" key="1">
    <citation type="journal article" date="2019" name="Int. J. Syst. Evol. Microbiol.">
        <title>The Global Catalogue of Microorganisms (GCM) 10K type strain sequencing project: providing services to taxonomists for standard genome sequencing and annotation.</title>
        <authorList>
            <consortium name="The Broad Institute Genomics Platform"/>
            <consortium name="The Broad Institute Genome Sequencing Center for Infectious Disease"/>
            <person name="Wu L."/>
            <person name="Ma J."/>
        </authorList>
    </citation>
    <scope>NUCLEOTIDE SEQUENCE [LARGE SCALE GENOMIC DNA]</scope>
    <source>
        <strain evidence="6">KCTC 23299</strain>
    </source>
</reference>
<dbReference type="InterPro" id="IPR008979">
    <property type="entry name" value="Galactose-bd-like_sf"/>
</dbReference>
<gene>
    <name evidence="5" type="ORF">ACFS6H_01505</name>
</gene>
<comment type="caution">
    <text evidence="5">The sequence shown here is derived from an EMBL/GenBank/DDBJ whole genome shotgun (WGS) entry which is preliminary data.</text>
</comment>
<dbReference type="InterPro" id="IPR051048">
    <property type="entry name" value="Peptidase_S8/S53_subtilisin"/>
</dbReference>
<organism evidence="5 6">
    <name type="scientific">Terrimonas rubra</name>
    <dbReference type="NCBI Taxonomy" id="1035890"/>
    <lineage>
        <taxon>Bacteria</taxon>
        <taxon>Pseudomonadati</taxon>
        <taxon>Bacteroidota</taxon>
        <taxon>Chitinophagia</taxon>
        <taxon>Chitinophagales</taxon>
        <taxon>Chitinophagaceae</taxon>
        <taxon>Terrimonas</taxon>
    </lineage>
</organism>
<dbReference type="Proteomes" id="UP001597511">
    <property type="component" value="Unassembled WGS sequence"/>
</dbReference>
<evidence type="ECO:0000313" key="5">
    <source>
        <dbReference type="EMBL" id="MFD2918364.1"/>
    </source>
</evidence>
<keyword evidence="5" id="KW-0378">Hydrolase</keyword>
<keyword evidence="3" id="KW-0732">Signal</keyword>
<dbReference type="EC" id="3.4.-.-" evidence="5"/>
<dbReference type="InterPro" id="IPR036852">
    <property type="entry name" value="Peptidase_S8/S53_dom_sf"/>
</dbReference>
<dbReference type="Gene3D" id="2.60.120.380">
    <property type="match status" value="1"/>
</dbReference>
<accession>A0ABW5ZZB1</accession>
<feature type="domain" description="Peptidase S8/S53" evidence="4">
    <location>
        <begin position="236"/>
        <end position="454"/>
    </location>
</feature>
<dbReference type="PROSITE" id="PS51892">
    <property type="entry name" value="SUBTILASE"/>
    <property type="match status" value="1"/>
</dbReference>
<evidence type="ECO:0000259" key="4">
    <source>
        <dbReference type="Pfam" id="PF00082"/>
    </source>
</evidence>
<dbReference type="RefSeq" id="WP_386094354.1">
    <property type="nucleotide sequence ID" value="NZ_JBHUOZ010000001.1"/>
</dbReference>
<feature type="signal peptide" evidence="3">
    <location>
        <begin position="1"/>
        <end position="28"/>
    </location>
</feature>
<comment type="similarity">
    <text evidence="1 2">Belongs to the peptidase S8 family.</text>
</comment>
<dbReference type="SUPFAM" id="SSF49785">
    <property type="entry name" value="Galactose-binding domain-like"/>
    <property type="match status" value="1"/>
</dbReference>
<evidence type="ECO:0000313" key="6">
    <source>
        <dbReference type="Proteomes" id="UP001597511"/>
    </source>
</evidence>